<dbReference type="PIRSF" id="PIRSF037251">
    <property type="entry name" value="Arylacetamide_deacetylase"/>
    <property type="match status" value="1"/>
</dbReference>
<evidence type="ECO:0000256" key="19">
    <source>
        <dbReference type="ARBA" id="ARBA00044256"/>
    </source>
</evidence>
<keyword evidence="11" id="KW-1133">Transmembrane helix</keyword>
<comment type="catalytic activity">
    <reaction evidence="15">
        <text>1-O-hexadecyl-2-acetyl-sn-glycerol + H2O = 1-O-hexadecyl-sn-glycerol + acetate + H(+)</text>
        <dbReference type="Rhea" id="RHEA:38563"/>
        <dbReference type="ChEBI" id="CHEBI:15377"/>
        <dbReference type="ChEBI" id="CHEBI:15378"/>
        <dbReference type="ChEBI" id="CHEBI:30089"/>
        <dbReference type="ChEBI" id="CHEBI:34115"/>
        <dbReference type="ChEBI" id="CHEBI:75936"/>
    </reaction>
    <physiologicalReaction direction="left-to-right" evidence="15">
        <dbReference type="Rhea" id="RHEA:38564"/>
    </physiologicalReaction>
</comment>
<keyword evidence="5" id="KW-0812">Transmembrane</keyword>
<evidence type="ECO:0000256" key="22">
    <source>
        <dbReference type="ARBA" id="ARBA00049214"/>
    </source>
</evidence>
<dbReference type="InterPro" id="IPR017157">
    <property type="entry name" value="Arylacetamide_deacetylase"/>
</dbReference>
<keyword evidence="12" id="KW-0443">Lipid metabolism</keyword>
<dbReference type="AlphaFoldDB" id="A0A803SVP5"/>
<feature type="active site" evidence="23 24">
    <location>
        <position position="214"/>
    </location>
</feature>
<dbReference type="PANTHER" id="PTHR48081:SF29">
    <property type="entry name" value="NEUTRAL CHOLESTEROL ESTER HYDROLASE 1"/>
    <property type="match status" value="1"/>
</dbReference>
<evidence type="ECO:0000256" key="17">
    <source>
        <dbReference type="ARBA" id="ARBA00044162"/>
    </source>
</evidence>
<evidence type="ECO:0000256" key="20">
    <source>
        <dbReference type="ARBA" id="ARBA00047653"/>
    </source>
</evidence>
<evidence type="ECO:0000313" key="27">
    <source>
        <dbReference type="Proteomes" id="UP000001646"/>
    </source>
</evidence>
<dbReference type="InterPro" id="IPR033140">
    <property type="entry name" value="Lipase_GDXG_put_SER_AS"/>
</dbReference>
<keyword evidence="10" id="KW-0735">Signal-anchor</keyword>
<dbReference type="Ensembl" id="ENSACAT00000056672.1">
    <property type="protein sequence ID" value="ENSACAP00000027035.1"/>
    <property type="gene ID" value="ENSACAG00000016420.3"/>
</dbReference>
<dbReference type="InterPro" id="IPR013094">
    <property type="entry name" value="AB_hydrolase_3"/>
</dbReference>
<evidence type="ECO:0000256" key="3">
    <source>
        <dbReference type="ARBA" id="ARBA00010515"/>
    </source>
</evidence>
<evidence type="ECO:0000256" key="21">
    <source>
        <dbReference type="ARBA" id="ARBA00048913"/>
    </source>
</evidence>
<keyword evidence="27" id="KW-1185">Reference proteome</keyword>
<evidence type="ECO:0000256" key="13">
    <source>
        <dbReference type="ARBA" id="ARBA00023136"/>
    </source>
</evidence>
<keyword evidence="6" id="KW-0378">Hydrolase</keyword>
<evidence type="ECO:0000256" key="7">
    <source>
        <dbReference type="ARBA" id="ARBA00022824"/>
    </source>
</evidence>
<protein>
    <recommendedName>
        <fullName evidence="17">Neutral cholesterol ester hydrolase 1</fullName>
        <ecNumber evidence="16">3.1.1.71</ecNumber>
    </recommendedName>
    <alternativeName>
        <fullName evidence="18">Acetylalkylglycerol acetylhydrolase</fullName>
    </alternativeName>
    <alternativeName>
        <fullName evidence="19">Arylacetamide deacetylase-like 1</fullName>
    </alternativeName>
</protein>
<dbReference type="Proteomes" id="UP000001646">
    <property type="component" value="Chromosome 3"/>
</dbReference>
<evidence type="ECO:0000256" key="12">
    <source>
        <dbReference type="ARBA" id="ARBA00023098"/>
    </source>
</evidence>
<accession>A0A803SVP5</accession>
<evidence type="ECO:0000256" key="1">
    <source>
        <dbReference type="ARBA" id="ARBA00004144"/>
    </source>
</evidence>
<evidence type="ECO:0000256" key="16">
    <source>
        <dbReference type="ARBA" id="ARBA00044060"/>
    </source>
</evidence>
<dbReference type="GO" id="GO:0006805">
    <property type="term" value="P:xenobiotic metabolic process"/>
    <property type="evidence" value="ECO:0007669"/>
    <property type="project" value="Ensembl"/>
</dbReference>
<evidence type="ECO:0000256" key="11">
    <source>
        <dbReference type="ARBA" id="ARBA00022989"/>
    </source>
</evidence>
<dbReference type="GO" id="GO:0047378">
    <property type="term" value="F:acetylalkylglycerol acetylhydrolase activity"/>
    <property type="evidence" value="ECO:0007669"/>
    <property type="project" value="UniProtKB-EC"/>
</dbReference>
<comment type="catalytic activity">
    <reaction evidence="22">
        <text>a 1-O-alkyl-2-acetyl-sn-glycerol + H2O = a 1-O-alkyl-sn-glycerol + acetate + H(+)</text>
        <dbReference type="Rhea" id="RHEA:11552"/>
        <dbReference type="ChEBI" id="CHEBI:15377"/>
        <dbReference type="ChEBI" id="CHEBI:15378"/>
        <dbReference type="ChEBI" id="CHEBI:15850"/>
        <dbReference type="ChEBI" id="CHEBI:16291"/>
        <dbReference type="ChEBI" id="CHEBI:30089"/>
        <dbReference type="EC" id="3.1.1.71"/>
    </reaction>
    <physiologicalReaction direction="left-to-right" evidence="22">
        <dbReference type="Rhea" id="RHEA:11553"/>
    </physiologicalReaction>
</comment>
<evidence type="ECO:0000256" key="15">
    <source>
        <dbReference type="ARBA" id="ARBA00023406"/>
    </source>
</evidence>
<evidence type="ECO:0000256" key="5">
    <source>
        <dbReference type="ARBA" id="ARBA00022692"/>
    </source>
</evidence>
<feature type="domain" description="Alpha/beta hydrolase fold-3" evidence="25">
    <location>
        <begin position="344"/>
        <end position="404"/>
    </location>
</feature>
<evidence type="ECO:0000256" key="14">
    <source>
        <dbReference type="ARBA" id="ARBA00023180"/>
    </source>
</evidence>
<dbReference type="GO" id="GO:0016042">
    <property type="term" value="P:lipid catabolic process"/>
    <property type="evidence" value="ECO:0007669"/>
    <property type="project" value="UniProtKB-KW"/>
</dbReference>
<keyword evidence="8" id="KW-0492">Microsome</keyword>
<comment type="catalytic activity">
    <reaction evidence="20">
        <text>cholesteryl (9Z-octadecenoate) + H2O = cholesterol + (9Z)-octadecenoate + H(+)</text>
        <dbReference type="Rhea" id="RHEA:33875"/>
        <dbReference type="ChEBI" id="CHEBI:15377"/>
        <dbReference type="ChEBI" id="CHEBI:15378"/>
        <dbReference type="ChEBI" id="CHEBI:16113"/>
        <dbReference type="ChEBI" id="CHEBI:30823"/>
        <dbReference type="ChEBI" id="CHEBI:46898"/>
    </reaction>
    <physiologicalReaction direction="left-to-right" evidence="20">
        <dbReference type="Rhea" id="RHEA:33876"/>
    </physiologicalReaction>
</comment>
<dbReference type="GO" id="GO:0005886">
    <property type="term" value="C:plasma membrane"/>
    <property type="evidence" value="ECO:0007669"/>
    <property type="project" value="UniProtKB-SubCell"/>
</dbReference>
<evidence type="ECO:0000256" key="23">
    <source>
        <dbReference type="PIRSR" id="PIRSR037251-1"/>
    </source>
</evidence>
<reference evidence="26" key="3">
    <citation type="submission" date="2025-09" db="UniProtKB">
        <authorList>
            <consortium name="Ensembl"/>
        </authorList>
    </citation>
    <scope>IDENTIFICATION</scope>
</reference>
<evidence type="ECO:0000256" key="6">
    <source>
        <dbReference type="ARBA" id="ARBA00022801"/>
    </source>
</evidence>
<comment type="similarity">
    <text evidence="3">Belongs to the 'GDXG' lipolytic enzyme family.</text>
</comment>
<dbReference type="PROSITE" id="PS01174">
    <property type="entry name" value="LIPASE_GDXG_SER"/>
    <property type="match status" value="1"/>
</dbReference>
<name>A0A803SVP5_ANOCA</name>
<keyword evidence="4" id="KW-1003">Cell membrane</keyword>
<keyword evidence="9" id="KW-0442">Lipid degradation</keyword>
<evidence type="ECO:0000256" key="4">
    <source>
        <dbReference type="ARBA" id="ARBA00022475"/>
    </source>
</evidence>
<evidence type="ECO:0000256" key="10">
    <source>
        <dbReference type="ARBA" id="ARBA00022968"/>
    </source>
</evidence>
<dbReference type="InterPro" id="IPR050300">
    <property type="entry name" value="GDXG_lipolytic_enzyme"/>
</dbReference>
<evidence type="ECO:0000256" key="8">
    <source>
        <dbReference type="ARBA" id="ARBA00022848"/>
    </source>
</evidence>
<sequence>MTSASFLPPPQESLWIPACFPSLVERKDMRTRMLPFPSSPVSLPACCSNSEALGAAKEHHAVVNRMLGKCNLAHFLGIGHHLRVLNFLIGSFDQTNSQTSERVKITDTQFDGVEVRVYEPSQEGEKRLKRSVVYIHGGGWALASARGGYYNNLCLVMAESLDAVIVSIEYRLVPDFHFPAQFDDVMNAVKHFMLPEVLAHYSVDPNRVAISGDSAGGNLAAAVCQEMTQEENVTNQFKLQALIYPVLQPLDFNTPSYQQNEITAVLSRFVMVKFWLDYFNGDYDFAFSMMMNNHTALDVDLVSPFRERLDWTFLLPSRFRKNYKPAVPATGKAEIIQALPALLDVRAAPLLAEREVFRLQPKTYILTCEIDVLRDDGLMYAKRLEKAGVEVTVDHFEDCFHGCMIFTVWPTNFFAGHLTRDSYIKWLDQNL</sequence>
<dbReference type="FunCoup" id="A0A803SVP5">
    <property type="interactions" value="160"/>
</dbReference>
<dbReference type="Bgee" id="ENSACAG00000016420">
    <property type="expression patterns" value="Expressed in liver and 13 other cell types or tissues"/>
</dbReference>
<evidence type="ECO:0000313" key="26">
    <source>
        <dbReference type="Ensembl" id="ENSACAP00000027035.1"/>
    </source>
</evidence>
<keyword evidence="14" id="KW-0325">Glycoprotein</keyword>
<feature type="domain" description="Alpha/beta hydrolase fold-3" evidence="25">
    <location>
        <begin position="132"/>
        <end position="285"/>
    </location>
</feature>
<dbReference type="Pfam" id="PF07859">
    <property type="entry name" value="Abhydrolase_3"/>
    <property type="match status" value="2"/>
</dbReference>
<gene>
    <name evidence="26" type="primary">NCEH1</name>
</gene>
<evidence type="ECO:0000256" key="9">
    <source>
        <dbReference type="ARBA" id="ARBA00022963"/>
    </source>
</evidence>
<comment type="subcellular location">
    <subcellularLocation>
        <location evidence="2">Cell membrane</location>
        <topology evidence="2">Single-pass type II membrane protein</topology>
    </subcellularLocation>
    <subcellularLocation>
        <location evidence="1">Microsome</location>
    </subcellularLocation>
</comment>
<keyword evidence="7" id="KW-0256">Endoplasmic reticulum</keyword>
<reference evidence="26 27" key="1">
    <citation type="submission" date="2009-12" db="EMBL/GenBank/DDBJ databases">
        <title>The Genome Sequence of Anolis carolinensis (Green Anole Lizard).</title>
        <authorList>
            <consortium name="The Genome Sequencing Platform"/>
            <person name="Di Palma F."/>
            <person name="Alfoldi J."/>
            <person name="Heiman D."/>
            <person name="Young S."/>
            <person name="Grabherr M."/>
            <person name="Johnson J."/>
            <person name="Lander E.S."/>
            <person name="Lindblad-Toh K."/>
        </authorList>
    </citation>
    <scope>NUCLEOTIDE SEQUENCE [LARGE SCALE GENOMIC DNA]</scope>
    <source>
        <strain evidence="26 27">JBL SC #1</strain>
    </source>
</reference>
<dbReference type="GO" id="GO:0042301">
    <property type="term" value="F:phosphate ion binding"/>
    <property type="evidence" value="ECO:0007669"/>
    <property type="project" value="Ensembl"/>
</dbReference>
<dbReference type="InParanoid" id="A0A803SVP5"/>
<dbReference type="SUPFAM" id="SSF53474">
    <property type="entry name" value="alpha/beta-Hydrolases"/>
    <property type="match status" value="1"/>
</dbReference>
<organism evidence="26 27">
    <name type="scientific">Anolis carolinensis</name>
    <name type="common">Green anole</name>
    <name type="synonym">American chameleon</name>
    <dbReference type="NCBI Taxonomy" id="28377"/>
    <lineage>
        <taxon>Eukaryota</taxon>
        <taxon>Metazoa</taxon>
        <taxon>Chordata</taxon>
        <taxon>Craniata</taxon>
        <taxon>Vertebrata</taxon>
        <taxon>Euteleostomi</taxon>
        <taxon>Lepidosauria</taxon>
        <taxon>Squamata</taxon>
        <taxon>Bifurcata</taxon>
        <taxon>Unidentata</taxon>
        <taxon>Episquamata</taxon>
        <taxon>Toxicofera</taxon>
        <taxon>Iguania</taxon>
        <taxon>Dactyloidae</taxon>
        <taxon>Anolis</taxon>
    </lineage>
</organism>
<feature type="active site" evidence="23">
    <location>
        <position position="401"/>
    </location>
</feature>
<proteinExistence type="inferred from homology"/>
<dbReference type="Gene3D" id="3.40.50.1820">
    <property type="entry name" value="alpha/beta hydrolase"/>
    <property type="match status" value="1"/>
</dbReference>
<evidence type="ECO:0000256" key="24">
    <source>
        <dbReference type="PROSITE-ProRule" id="PRU10038"/>
    </source>
</evidence>
<dbReference type="GO" id="GO:0017171">
    <property type="term" value="F:serine hydrolase activity"/>
    <property type="evidence" value="ECO:0000318"/>
    <property type="project" value="GO_Central"/>
</dbReference>
<evidence type="ECO:0000259" key="25">
    <source>
        <dbReference type="Pfam" id="PF07859"/>
    </source>
</evidence>
<evidence type="ECO:0000256" key="18">
    <source>
        <dbReference type="ARBA" id="ARBA00044219"/>
    </source>
</evidence>
<dbReference type="EC" id="3.1.1.71" evidence="16"/>
<dbReference type="InterPro" id="IPR029058">
    <property type="entry name" value="AB_hydrolase_fold"/>
</dbReference>
<reference evidence="26" key="2">
    <citation type="submission" date="2025-08" db="UniProtKB">
        <authorList>
            <consortium name="Ensembl"/>
        </authorList>
    </citation>
    <scope>IDENTIFICATION</scope>
</reference>
<evidence type="ECO:0000256" key="2">
    <source>
        <dbReference type="ARBA" id="ARBA00004401"/>
    </source>
</evidence>
<dbReference type="GO" id="GO:0046485">
    <property type="term" value="P:ether lipid metabolic process"/>
    <property type="evidence" value="ECO:0007669"/>
    <property type="project" value="Ensembl"/>
</dbReference>
<comment type="catalytic activity">
    <reaction evidence="21">
        <text>a cholesterol ester + H2O = cholesterol + a fatty acid + H(+)</text>
        <dbReference type="Rhea" id="RHEA:36403"/>
        <dbReference type="ChEBI" id="CHEBI:15377"/>
        <dbReference type="ChEBI" id="CHEBI:15378"/>
        <dbReference type="ChEBI" id="CHEBI:16113"/>
        <dbReference type="ChEBI" id="CHEBI:17002"/>
        <dbReference type="ChEBI" id="CHEBI:28868"/>
    </reaction>
    <physiologicalReaction direction="left-to-right" evidence="21">
        <dbReference type="Rhea" id="RHEA:36404"/>
    </physiologicalReaction>
</comment>
<feature type="active site" evidence="23">
    <location>
        <position position="371"/>
    </location>
</feature>
<keyword evidence="13" id="KW-0472">Membrane</keyword>
<dbReference type="PANTHER" id="PTHR48081">
    <property type="entry name" value="AB HYDROLASE SUPERFAMILY PROTEIN C4A8.06C"/>
    <property type="match status" value="1"/>
</dbReference>
<dbReference type="GeneTree" id="ENSGT00940000156699"/>